<dbReference type="Pfam" id="PF00876">
    <property type="entry name" value="Innexin"/>
    <property type="match status" value="1"/>
</dbReference>
<dbReference type="InterPro" id="IPR000990">
    <property type="entry name" value="Innexin"/>
</dbReference>
<feature type="transmembrane region" description="Helical" evidence="12">
    <location>
        <begin position="66"/>
        <end position="93"/>
    </location>
</feature>
<evidence type="ECO:0000256" key="7">
    <source>
        <dbReference type="ARBA" id="ARBA00022949"/>
    </source>
</evidence>
<evidence type="ECO:0000313" key="13">
    <source>
        <dbReference type="EMBL" id="PIO58721.1"/>
    </source>
</evidence>
<dbReference type="GO" id="GO:0034220">
    <property type="term" value="P:monoatomic ion transmembrane transport"/>
    <property type="evidence" value="ECO:0007669"/>
    <property type="project" value="UniProtKB-KW"/>
</dbReference>
<dbReference type="EMBL" id="KZ360122">
    <property type="protein sequence ID" value="PIO58721.1"/>
    <property type="molecule type" value="Genomic_DNA"/>
</dbReference>
<evidence type="ECO:0000256" key="12">
    <source>
        <dbReference type="SAM" id="Phobius"/>
    </source>
</evidence>
<evidence type="ECO:0000256" key="6">
    <source>
        <dbReference type="ARBA" id="ARBA00022868"/>
    </source>
</evidence>
<dbReference type="GO" id="GO:0005243">
    <property type="term" value="F:gap junction channel activity"/>
    <property type="evidence" value="ECO:0007669"/>
    <property type="project" value="TreeGrafter"/>
</dbReference>
<evidence type="ECO:0000256" key="8">
    <source>
        <dbReference type="ARBA" id="ARBA00022989"/>
    </source>
</evidence>
<dbReference type="GO" id="GO:0005886">
    <property type="term" value="C:plasma membrane"/>
    <property type="evidence" value="ECO:0007669"/>
    <property type="project" value="UniProtKB-SubCell"/>
</dbReference>
<dbReference type="AlphaFoldDB" id="A0A2G9TL74"/>
<organism evidence="13 14">
    <name type="scientific">Teladorsagia circumcincta</name>
    <name type="common">Brown stomach worm</name>
    <name type="synonym">Ostertagia circumcincta</name>
    <dbReference type="NCBI Taxonomy" id="45464"/>
    <lineage>
        <taxon>Eukaryota</taxon>
        <taxon>Metazoa</taxon>
        <taxon>Ecdysozoa</taxon>
        <taxon>Nematoda</taxon>
        <taxon>Chromadorea</taxon>
        <taxon>Rhabditida</taxon>
        <taxon>Rhabditina</taxon>
        <taxon>Rhabditomorpha</taxon>
        <taxon>Strongyloidea</taxon>
        <taxon>Trichostrongylidae</taxon>
        <taxon>Teladorsagia</taxon>
    </lineage>
</organism>
<keyword evidence="10 12" id="KW-0472">Membrane</keyword>
<gene>
    <name evidence="13" type="ORF">TELCIR_19837</name>
</gene>
<evidence type="ECO:0000256" key="10">
    <source>
        <dbReference type="ARBA" id="ARBA00023136"/>
    </source>
</evidence>
<dbReference type="Proteomes" id="UP000230423">
    <property type="component" value="Unassembled WGS sequence"/>
</dbReference>
<keyword evidence="8 12" id="KW-1133">Transmembrane helix</keyword>
<dbReference type="PANTHER" id="PTHR11893">
    <property type="entry name" value="INNEXIN"/>
    <property type="match status" value="1"/>
</dbReference>
<proteinExistence type="predicted"/>
<evidence type="ECO:0000256" key="9">
    <source>
        <dbReference type="ARBA" id="ARBA00023065"/>
    </source>
</evidence>
<dbReference type="OrthoDB" id="5867527at2759"/>
<evidence type="ECO:0000256" key="11">
    <source>
        <dbReference type="ARBA" id="ARBA00023303"/>
    </source>
</evidence>
<evidence type="ECO:0000256" key="5">
    <source>
        <dbReference type="ARBA" id="ARBA00022692"/>
    </source>
</evidence>
<keyword evidence="3" id="KW-0813">Transport</keyword>
<accession>A0A2G9TL74</accession>
<name>A0A2G9TL74_TELCI</name>
<evidence type="ECO:0000313" key="14">
    <source>
        <dbReference type="Proteomes" id="UP000230423"/>
    </source>
</evidence>
<sequence length="109" mass="12524">MIEPRAFKRTWLAQLNVQEGKMQMKSAKASAIDALASCFVDNLDLQSPNGELQLRSMMGRLKCKRLLAGHYVSTLYLFTKLFYTLNIVVQFMILNACLKSDEYLFFGFQ</sequence>
<evidence type="ECO:0000256" key="4">
    <source>
        <dbReference type="ARBA" id="ARBA00022475"/>
    </source>
</evidence>
<dbReference type="PANTHER" id="PTHR11893:SF24">
    <property type="entry name" value="INNEXIN-19"/>
    <property type="match status" value="1"/>
</dbReference>
<feature type="non-terminal residue" evidence="13">
    <location>
        <position position="109"/>
    </location>
</feature>
<keyword evidence="14" id="KW-1185">Reference proteome</keyword>
<keyword evidence="9" id="KW-0406">Ion transport</keyword>
<evidence type="ECO:0000256" key="2">
    <source>
        <dbReference type="ARBA" id="ARBA00004651"/>
    </source>
</evidence>
<keyword evidence="7" id="KW-0965">Cell junction</keyword>
<keyword evidence="6" id="KW-0303">Gap junction</keyword>
<comment type="subcellular location">
    <subcellularLocation>
        <location evidence="1">Cell junction</location>
        <location evidence="1">Gap junction</location>
    </subcellularLocation>
    <subcellularLocation>
        <location evidence="2">Cell membrane</location>
        <topology evidence="2">Multi-pass membrane protein</topology>
    </subcellularLocation>
</comment>
<evidence type="ECO:0000256" key="3">
    <source>
        <dbReference type="ARBA" id="ARBA00022448"/>
    </source>
</evidence>
<protein>
    <submittedName>
        <fullName evidence="13">Uncharacterized protein</fullName>
    </submittedName>
</protein>
<dbReference type="GO" id="GO:0005921">
    <property type="term" value="C:gap junction"/>
    <property type="evidence" value="ECO:0007669"/>
    <property type="project" value="UniProtKB-SubCell"/>
</dbReference>
<keyword evidence="5 12" id="KW-0812">Transmembrane</keyword>
<reference evidence="13 14" key="1">
    <citation type="submission" date="2015-09" db="EMBL/GenBank/DDBJ databases">
        <title>Draft genome of the parasitic nematode Teladorsagia circumcincta isolate WARC Sus (inbred).</title>
        <authorList>
            <person name="Mitreva M."/>
        </authorList>
    </citation>
    <scope>NUCLEOTIDE SEQUENCE [LARGE SCALE GENOMIC DNA]</scope>
    <source>
        <strain evidence="13 14">S</strain>
    </source>
</reference>
<evidence type="ECO:0000256" key="1">
    <source>
        <dbReference type="ARBA" id="ARBA00004610"/>
    </source>
</evidence>
<keyword evidence="4" id="KW-1003">Cell membrane</keyword>
<keyword evidence="11" id="KW-0407">Ion channel</keyword>